<dbReference type="SUPFAM" id="SSF52402">
    <property type="entry name" value="Adenine nucleotide alpha hydrolases-like"/>
    <property type="match status" value="1"/>
</dbReference>
<name>A0A419EPM1_9BACT</name>
<accession>A0A419EPM1</accession>
<protein>
    <submittedName>
        <fullName evidence="1">Universal stress protein</fullName>
    </submittedName>
</protein>
<dbReference type="AlphaFoldDB" id="A0A419EPM1"/>
<dbReference type="InterPro" id="IPR014729">
    <property type="entry name" value="Rossmann-like_a/b/a_fold"/>
</dbReference>
<dbReference type="Proteomes" id="UP000285961">
    <property type="component" value="Unassembled WGS sequence"/>
</dbReference>
<dbReference type="EMBL" id="QZKI01000131">
    <property type="protein sequence ID" value="RJP64997.1"/>
    <property type="molecule type" value="Genomic_DNA"/>
</dbReference>
<comment type="caution">
    <text evidence="1">The sequence shown here is derived from an EMBL/GenBank/DDBJ whole genome shotgun (WGS) entry which is preliminary data.</text>
</comment>
<organism evidence="1 2">
    <name type="scientific">Candidatus Abyssobacteria bacterium SURF_17</name>
    <dbReference type="NCBI Taxonomy" id="2093361"/>
    <lineage>
        <taxon>Bacteria</taxon>
        <taxon>Pseudomonadati</taxon>
        <taxon>Candidatus Hydrogenedentota</taxon>
        <taxon>Candidatus Abyssobacteria</taxon>
    </lineage>
</organism>
<proteinExistence type="predicted"/>
<gene>
    <name evidence="1" type="ORF">C4532_18225</name>
</gene>
<evidence type="ECO:0000313" key="2">
    <source>
        <dbReference type="Proteomes" id="UP000285961"/>
    </source>
</evidence>
<reference evidence="1 2" key="1">
    <citation type="journal article" date="2017" name="ISME J.">
        <title>Energy and carbon metabolisms in a deep terrestrial subsurface fluid microbial community.</title>
        <authorList>
            <person name="Momper L."/>
            <person name="Jungbluth S.P."/>
            <person name="Lee M.D."/>
            <person name="Amend J.P."/>
        </authorList>
    </citation>
    <scope>NUCLEOTIDE SEQUENCE [LARGE SCALE GENOMIC DNA]</scope>
    <source>
        <strain evidence="1">SURF_17</strain>
    </source>
</reference>
<evidence type="ECO:0000313" key="1">
    <source>
        <dbReference type="EMBL" id="RJP64997.1"/>
    </source>
</evidence>
<dbReference type="Gene3D" id="3.40.50.620">
    <property type="entry name" value="HUPs"/>
    <property type="match status" value="1"/>
</dbReference>
<sequence>MTTVGINDIGLCAHFSEKGDWAFDFAFQLARESKCQLNIFYFLRSPYEKYSEPPGPPRKIDDKILVQTDRRVREYYDKCLGEFVDVGFKVCEESRHAKELRTCLMHREYQLLVIPYLEREITFGNVPIEEFAYRFQAPVVLVGPDKPAQYYLNPPAVLIVDRMNLSPGSWQEIQVDAEEKSATVKA</sequence>